<reference evidence="3" key="1">
    <citation type="journal article" date="2010" name="Science">
        <title>Signatures of adaptation to obligate biotrophy in the Hyaloperonospora arabidopsidis genome.</title>
        <authorList>
            <person name="Baxter L."/>
            <person name="Tripathy S."/>
            <person name="Ishaque N."/>
            <person name="Boot N."/>
            <person name="Cabral A."/>
            <person name="Kemen E."/>
            <person name="Thines M."/>
            <person name="Ah-Fong A."/>
            <person name="Anderson R."/>
            <person name="Badejoko W."/>
            <person name="Bittner-Eddy P."/>
            <person name="Boore J.L."/>
            <person name="Chibucos M.C."/>
            <person name="Coates M."/>
            <person name="Dehal P."/>
            <person name="Delehaunty K."/>
            <person name="Dong S."/>
            <person name="Downton P."/>
            <person name="Dumas B."/>
            <person name="Fabro G."/>
            <person name="Fronick C."/>
            <person name="Fuerstenberg S.I."/>
            <person name="Fulton L."/>
            <person name="Gaulin E."/>
            <person name="Govers F."/>
            <person name="Hughes L."/>
            <person name="Humphray S."/>
            <person name="Jiang R.H."/>
            <person name="Judelson H."/>
            <person name="Kamoun S."/>
            <person name="Kyung K."/>
            <person name="Meijer H."/>
            <person name="Minx P."/>
            <person name="Morris P."/>
            <person name="Nelson J."/>
            <person name="Phuntumart V."/>
            <person name="Qutob D."/>
            <person name="Rehmany A."/>
            <person name="Rougon-Cardoso A."/>
            <person name="Ryden P."/>
            <person name="Torto-Alalibo T."/>
            <person name="Studholme D."/>
            <person name="Wang Y."/>
            <person name="Win J."/>
            <person name="Wood J."/>
            <person name="Clifton S.W."/>
            <person name="Rogers J."/>
            <person name="Van den Ackerveken G."/>
            <person name="Jones J.D."/>
            <person name="McDowell J.M."/>
            <person name="Beynon J."/>
            <person name="Tyler B.M."/>
        </authorList>
    </citation>
    <scope>NUCLEOTIDE SEQUENCE [LARGE SCALE GENOMIC DNA]</scope>
    <source>
        <strain evidence="3">Emoy2</strain>
    </source>
</reference>
<dbReference type="VEuPathDB" id="FungiDB:HpaG813350"/>
<evidence type="ECO:0000313" key="2">
    <source>
        <dbReference type="EnsemblProtists" id="HpaP813350"/>
    </source>
</evidence>
<dbReference type="EMBL" id="JH598133">
    <property type="status" value="NOT_ANNOTATED_CDS"/>
    <property type="molecule type" value="Genomic_DNA"/>
</dbReference>
<dbReference type="EnsemblProtists" id="HpaT813350">
    <property type="protein sequence ID" value="HpaP813350"/>
    <property type="gene ID" value="HpaG813350"/>
</dbReference>
<dbReference type="AlphaFoldDB" id="M4C2N4"/>
<sequence>MSDVAVPSFFPTPTEIAGGIRWVQRHPIVVTAAAAAATAVSVLTYFKTVTKDEVSPTKVPVVVNPCKKPTEAHDVCSSTESDASTPSRDRSRSRCNLEIDETSLYRELDQVLPEADGGGILSPQWGWYVSTTPPEDHY</sequence>
<protein>
    <submittedName>
        <fullName evidence="2">Uncharacterized protein</fullName>
    </submittedName>
</protein>
<feature type="region of interest" description="Disordered" evidence="1">
    <location>
        <begin position="68"/>
        <end position="94"/>
    </location>
</feature>
<name>M4C2N4_HYAAE</name>
<dbReference type="OMA" id="ICYGRCE"/>
<evidence type="ECO:0000313" key="3">
    <source>
        <dbReference type="Proteomes" id="UP000011713"/>
    </source>
</evidence>
<accession>M4C2N4</accession>
<proteinExistence type="predicted"/>
<evidence type="ECO:0000256" key="1">
    <source>
        <dbReference type="SAM" id="MobiDB-lite"/>
    </source>
</evidence>
<dbReference type="HOGENOM" id="CLU_118337_0_0_1"/>
<organism evidence="2 3">
    <name type="scientific">Hyaloperonospora arabidopsidis (strain Emoy2)</name>
    <name type="common">Downy mildew agent</name>
    <name type="synonym">Peronospora arabidopsidis</name>
    <dbReference type="NCBI Taxonomy" id="559515"/>
    <lineage>
        <taxon>Eukaryota</taxon>
        <taxon>Sar</taxon>
        <taxon>Stramenopiles</taxon>
        <taxon>Oomycota</taxon>
        <taxon>Peronosporomycetes</taxon>
        <taxon>Peronosporales</taxon>
        <taxon>Peronosporaceae</taxon>
        <taxon>Hyaloperonospora</taxon>
    </lineage>
</organism>
<reference evidence="2" key="2">
    <citation type="submission" date="2015-06" db="UniProtKB">
        <authorList>
            <consortium name="EnsemblProtists"/>
        </authorList>
    </citation>
    <scope>IDENTIFICATION</scope>
    <source>
        <strain evidence="2">Emoy2</strain>
    </source>
</reference>
<feature type="compositionally biased region" description="Polar residues" evidence="1">
    <location>
        <begin position="76"/>
        <end position="86"/>
    </location>
</feature>
<keyword evidence="3" id="KW-1185">Reference proteome</keyword>
<dbReference type="Proteomes" id="UP000011713">
    <property type="component" value="Unassembled WGS sequence"/>
</dbReference>
<dbReference type="eggNOG" id="ENOG502SAG9">
    <property type="taxonomic scope" value="Eukaryota"/>
</dbReference>
<dbReference type="InParanoid" id="M4C2N4"/>